<evidence type="ECO:0000313" key="9">
    <source>
        <dbReference type="EMBL" id="MDQ2065043.1"/>
    </source>
</evidence>
<dbReference type="RefSeq" id="WP_306678690.1">
    <property type="nucleotide sequence ID" value="NZ_JAVDBT010000001.1"/>
</dbReference>
<feature type="transmembrane region" description="Helical" evidence="7">
    <location>
        <begin position="60"/>
        <end position="83"/>
    </location>
</feature>
<keyword evidence="6 7" id="KW-0472">Membrane</keyword>
<evidence type="ECO:0000259" key="8">
    <source>
        <dbReference type="Pfam" id="PF02683"/>
    </source>
</evidence>
<comment type="caution">
    <text evidence="9">The sequence shown here is derived from an EMBL/GenBank/DDBJ whole genome shotgun (WGS) entry which is preliminary data.</text>
</comment>
<feature type="transmembrane region" description="Helical" evidence="7">
    <location>
        <begin position="136"/>
        <end position="161"/>
    </location>
</feature>
<feature type="transmembrane region" description="Helical" evidence="7">
    <location>
        <begin position="173"/>
        <end position="195"/>
    </location>
</feature>
<gene>
    <name evidence="9" type="ORF">Q9295_01545</name>
</gene>
<evidence type="ECO:0000256" key="2">
    <source>
        <dbReference type="ARBA" id="ARBA00006143"/>
    </source>
</evidence>
<protein>
    <submittedName>
        <fullName evidence="9">Cytochrome c biogenesis protein CcdA</fullName>
    </submittedName>
</protein>
<accession>A0ABU0VTK0</accession>
<evidence type="ECO:0000313" key="10">
    <source>
        <dbReference type="Proteomes" id="UP001239680"/>
    </source>
</evidence>
<proteinExistence type="inferred from homology"/>
<keyword evidence="4" id="KW-0201">Cytochrome c-type biogenesis</keyword>
<evidence type="ECO:0000256" key="1">
    <source>
        <dbReference type="ARBA" id="ARBA00004141"/>
    </source>
</evidence>
<reference evidence="9 10" key="1">
    <citation type="submission" date="2023-08" db="EMBL/GenBank/DDBJ databases">
        <title>Characterization of two Paracoccaceae strains isolated from Phycosphere and proposal of Xinfangfangia lacusdiani sp. nov.</title>
        <authorList>
            <person name="Deng Y."/>
            <person name="Zhang Y.Q."/>
        </authorList>
    </citation>
    <scope>NUCLEOTIDE SEQUENCE [LARGE SCALE GENOMIC DNA]</scope>
    <source>
        <strain evidence="9 10">CPCC 101601</strain>
    </source>
</reference>
<keyword evidence="10" id="KW-1185">Reference proteome</keyword>
<dbReference type="PANTHER" id="PTHR31272">
    <property type="entry name" value="CYTOCHROME C-TYPE BIOGENESIS PROTEIN HI_1454-RELATED"/>
    <property type="match status" value="1"/>
</dbReference>
<evidence type="ECO:0000256" key="4">
    <source>
        <dbReference type="ARBA" id="ARBA00022748"/>
    </source>
</evidence>
<dbReference type="Pfam" id="PF02683">
    <property type="entry name" value="DsbD_TM"/>
    <property type="match status" value="1"/>
</dbReference>
<feature type="domain" description="Cytochrome C biogenesis protein transmembrane" evidence="8">
    <location>
        <begin position="15"/>
        <end position="228"/>
    </location>
</feature>
<dbReference type="InterPro" id="IPR051790">
    <property type="entry name" value="Cytochrome_c-biogenesis_DsbD"/>
</dbReference>
<evidence type="ECO:0000256" key="7">
    <source>
        <dbReference type="SAM" id="Phobius"/>
    </source>
</evidence>
<comment type="similarity">
    <text evidence="2">Belongs to the DsbD family.</text>
</comment>
<keyword evidence="5 7" id="KW-1133">Transmembrane helix</keyword>
<comment type="subcellular location">
    <subcellularLocation>
        <location evidence="1">Membrane</location>
        <topology evidence="1">Multi-pass membrane protein</topology>
    </subcellularLocation>
</comment>
<feature type="transmembrane region" description="Helical" evidence="7">
    <location>
        <begin position="95"/>
        <end position="115"/>
    </location>
</feature>
<organism evidence="9 10">
    <name type="scientific">Pseudogemmobacter lacusdianii</name>
    <dbReference type="NCBI Taxonomy" id="3069608"/>
    <lineage>
        <taxon>Bacteria</taxon>
        <taxon>Pseudomonadati</taxon>
        <taxon>Pseudomonadota</taxon>
        <taxon>Alphaproteobacteria</taxon>
        <taxon>Rhodobacterales</taxon>
        <taxon>Paracoccaceae</taxon>
        <taxon>Pseudogemmobacter</taxon>
    </lineage>
</organism>
<feature type="transmembrane region" description="Helical" evidence="7">
    <location>
        <begin position="12"/>
        <end position="39"/>
    </location>
</feature>
<dbReference type="PANTHER" id="PTHR31272:SF4">
    <property type="entry name" value="CYTOCHROME C-TYPE BIOGENESIS PROTEIN HI_1454-RELATED"/>
    <property type="match status" value="1"/>
</dbReference>
<evidence type="ECO:0000256" key="5">
    <source>
        <dbReference type="ARBA" id="ARBA00022989"/>
    </source>
</evidence>
<dbReference type="InterPro" id="IPR003834">
    <property type="entry name" value="Cyt_c_assmbl_TM_dom"/>
</dbReference>
<name>A0ABU0VTK0_9RHOB</name>
<sequence length="252" mass="27122">MLDISIIDAGLALATLLALLGGLLSFLSPCVLPVVPPYLAYISGVSVTEMTNEPAARRKILLPAVFFVMGLSTIFLLLGFSVSKLGIFFLTHQEWFNRIAGVIVITFGLHFLGVIRIPFLMREARIDAGDQGGSAFGAFILGLAFAAGWTPCNGPILSGILTMVAREADVSRGLYLMALYSVGMGLPFLLCALFITRAMGLMRRLRPHMRKIEIAMGGLLVLMGVLLFTSSLSVLSGWMLDAMERLGIPLLG</sequence>
<evidence type="ECO:0000256" key="6">
    <source>
        <dbReference type="ARBA" id="ARBA00023136"/>
    </source>
</evidence>
<feature type="transmembrane region" description="Helical" evidence="7">
    <location>
        <begin position="216"/>
        <end position="240"/>
    </location>
</feature>
<dbReference type="EMBL" id="JAVDBT010000001">
    <property type="protein sequence ID" value="MDQ2065043.1"/>
    <property type="molecule type" value="Genomic_DNA"/>
</dbReference>
<evidence type="ECO:0000256" key="3">
    <source>
        <dbReference type="ARBA" id="ARBA00022692"/>
    </source>
</evidence>
<dbReference type="Proteomes" id="UP001239680">
    <property type="component" value="Unassembled WGS sequence"/>
</dbReference>
<keyword evidence="3 7" id="KW-0812">Transmembrane</keyword>